<comment type="caution">
    <text evidence="4">The sequence shown here is derived from an EMBL/GenBank/DDBJ whole genome shotgun (WGS) entry which is preliminary data.</text>
</comment>
<dbReference type="PANTHER" id="PTHR12526:SF629">
    <property type="entry name" value="TEICHURONIC ACID BIOSYNTHESIS GLYCOSYLTRANSFERASE TUAH-RELATED"/>
    <property type="match status" value="1"/>
</dbReference>
<proteinExistence type="predicted"/>
<evidence type="ECO:0000313" key="4">
    <source>
        <dbReference type="EMBL" id="KRN92387.1"/>
    </source>
</evidence>
<dbReference type="EMBL" id="JQBX01000035">
    <property type="protein sequence ID" value="KRN92387.1"/>
    <property type="molecule type" value="Genomic_DNA"/>
</dbReference>
<evidence type="ECO:0000256" key="1">
    <source>
        <dbReference type="ARBA" id="ARBA00022676"/>
    </source>
</evidence>
<keyword evidence="5" id="KW-1185">Reference proteome</keyword>
<evidence type="ECO:0000313" key="5">
    <source>
        <dbReference type="Proteomes" id="UP000051859"/>
    </source>
</evidence>
<keyword evidence="2" id="KW-0808">Transferase</keyword>
<organism evidence="4 5">
    <name type="scientific">Pediococcus stilesii</name>
    <dbReference type="NCBI Taxonomy" id="331679"/>
    <lineage>
        <taxon>Bacteria</taxon>
        <taxon>Bacillati</taxon>
        <taxon>Bacillota</taxon>
        <taxon>Bacilli</taxon>
        <taxon>Lactobacillales</taxon>
        <taxon>Lactobacillaceae</taxon>
        <taxon>Pediococcus</taxon>
    </lineage>
</organism>
<dbReference type="GO" id="GO:0016757">
    <property type="term" value="F:glycosyltransferase activity"/>
    <property type="evidence" value="ECO:0007669"/>
    <property type="project" value="UniProtKB-KW"/>
</dbReference>
<keyword evidence="1" id="KW-0328">Glycosyltransferase</keyword>
<dbReference type="Pfam" id="PF00534">
    <property type="entry name" value="Glycos_transf_1"/>
    <property type="match status" value="1"/>
</dbReference>
<gene>
    <name evidence="4" type="ORF">IV81_GL001171</name>
</gene>
<dbReference type="AlphaFoldDB" id="A0A0R2KS39"/>
<dbReference type="RefSeq" id="WP_057804403.1">
    <property type="nucleotide sequence ID" value="NZ_JQBX01000035.1"/>
</dbReference>
<dbReference type="InterPro" id="IPR001296">
    <property type="entry name" value="Glyco_trans_1"/>
</dbReference>
<accession>A0A0R2KS39</accession>
<evidence type="ECO:0000259" key="3">
    <source>
        <dbReference type="Pfam" id="PF00534"/>
    </source>
</evidence>
<name>A0A0R2KS39_9LACO</name>
<evidence type="ECO:0000256" key="2">
    <source>
        <dbReference type="ARBA" id="ARBA00022679"/>
    </source>
</evidence>
<dbReference type="SUPFAM" id="SSF53756">
    <property type="entry name" value="UDP-Glycosyltransferase/glycogen phosphorylase"/>
    <property type="match status" value="1"/>
</dbReference>
<dbReference type="PANTHER" id="PTHR12526">
    <property type="entry name" value="GLYCOSYLTRANSFERASE"/>
    <property type="match status" value="1"/>
</dbReference>
<dbReference type="STRING" id="331679.IV81_GL001171"/>
<reference evidence="4 5" key="1">
    <citation type="journal article" date="2015" name="Genome Announc.">
        <title>Expanding the biotechnology potential of lactobacilli through comparative genomics of 213 strains and associated genera.</title>
        <authorList>
            <person name="Sun Z."/>
            <person name="Harris H.M."/>
            <person name="McCann A."/>
            <person name="Guo C."/>
            <person name="Argimon S."/>
            <person name="Zhang W."/>
            <person name="Yang X."/>
            <person name="Jeffery I.B."/>
            <person name="Cooney J.C."/>
            <person name="Kagawa T.F."/>
            <person name="Liu W."/>
            <person name="Song Y."/>
            <person name="Salvetti E."/>
            <person name="Wrobel A."/>
            <person name="Rasinkangas P."/>
            <person name="Parkhill J."/>
            <person name="Rea M.C."/>
            <person name="O'Sullivan O."/>
            <person name="Ritari J."/>
            <person name="Douillard F.P."/>
            <person name="Paul Ross R."/>
            <person name="Yang R."/>
            <person name="Briner A.E."/>
            <person name="Felis G.E."/>
            <person name="de Vos W.M."/>
            <person name="Barrangou R."/>
            <person name="Klaenhammer T.R."/>
            <person name="Caufield P.W."/>
            <person name="Cui Y."/>
            <person name="Zhang H."/>
            <person name="O'Toole P.W."/>
        </authorList>
    </citation>
    <scope>NUCLEOTIDE SEQUENCE [LARGE SCALE GENOMIC DNA]</scope>
    <source>
        <strain evidence="4 5">DSM 18001</strain>
    </source>
</reference>
<dbReference type="PATRIC" id="fig|331679.3.peg.1193"/>
<dbReference type="Proteomes" id="UP000051859">
    <property type="component" value="Unassembled WGS sequence"/>
</dbReference>
<protein>
    <recommendedName>
        <fullName evidence="3">Glycosyl transferase family 1 domain-containing protein</fullName>
    </recommendedName>
</protein>
<dbReference type="Gene3D" id="3.40.50.2000">
    <property type="entry name" value="Glycogen Phosphorylase B"/>
    <property type="match status" value="2"/>
</dbReference>
<sequence length="497" mass="57915">MHYFVTSRIDSLTSAIELAEIKRLNIFKSLNISAKILTLEYSRYQQIIWKDLNIDGAVLNPIAYLQKLCLKKLDKNDVIKKILSDDKLTIKENEGFIDQKIRIKIVEYKNEIDYVTYFDRWGFTDRRDFYVSNRLSYTEYFDDGGKLVTRTYYNCKEIPFLIYHYRGGAGNVPVLTLIQLNHLDHWYQFDQEVDFRAYFLDYLSQKDPDIVFYSDREDYALEPFELMKLPAKRYVILHSAFTENSQAHGKPFPYIKKMFTLGKKIDGVICSTQQETLDLQKRPEMKVPCYTIPVSYLENELLMQENSFQNRIPGQLIAVARLTSVKQLDHLINAVVLVHQKIPFVDLKIYGYNDNWQNYETSTRLHKLVKDCNANKYIHFCGYRANLSTIYQTADIEILTSAYEGFSMAVLEALGYGCPVVSYDINYGPKELIKNNKTGNLIPAGDAWSLQKTLLHLLSNRDTLKYYGLNTKQTLSDYSRTNVTKKWLGFINGINSQ</sequence>
<feature type="domain" description="Glycosyl transferase family 1" evidence="3">
    <location>
        <begin position="314"/>
        <end position="473"/>
    </location>
</feature>